<name>A0A074WSG0_9PEZI</name>
<evidence type="ECO:0000313" key="2">
    <source>
        <dbReference type="Proteomes" id="UP000027730"/>
    </source>
</evidence>
<evidence type="ECO:0000313" key="1">
    <source>
        <dbReference type="EMBL" id="KEQ76100.1"/>
    </source>
</evidence>
<dbReference type="HOGENOM" id="CLU_034024_0_0_1"/>
<keyword evidence="2" id="KW-1185">Reference proteome</keyword>
<dbReference type="EMBL" id="KL584704">
    <property type="protein sequence ID" value="KEQ76100.1"/>
    <property type="molecule type" value="Genomic_DNA"/>
</dbReference>
<dbReference type="AlphaFoldDB" id="A0A074WSG0"/>
<organism evidence="1 2">
    <name type="scientific">Aureobasidium namibiae CBS 147.97</name>
    <dbReference type="NCBI Taxonomy" id="1043004"/>
    <lineage>
        <taxon>Eukaryota</taxon>
        <taxon>Fungi</taxon>
        <taxon>Dikarya</taxon>
        <taxon>Ascomycota</taxon>
        <taxon>Pezizomycotina</taxon>
        <taxon>Dothideomycetes</taxon>
        <taxon>Dothideomycetidae</taxon>
        <taxon>Dothideales</taxon>
        <taxon>Saccotheciaceae</taxon>
        <taxon>Aureobasidium</taxon>
    </lineage>
</organism>
<gene>
    <name evidence="1" type="ORF">M436DRAFT_70486</name>
</gene>
<dbReference type="Proteomes" id="UP000027730">
    <property type="component" value="Unassembled WGS sequence"/>
</dbReference>
<dbReference type="RefSeq" id="XP_013430403.1">
    <property type="nucleotide sequence ID" value="XM_013574949.1"/>
</dbReference>
<reference evidence="1 2" key="1">
    <citation type="journal article" date="2014" name="BMC Genomics">
        <title>Genome sequencing of four Aureobasidium pullulans varieties: biotechnological potential, stress tolerance, and description of new species.</title>
        <authorList>
            <person name="Gostin Ar C."/>
            <person name="Ohm R.A."/>
            <person name="Kogej T."/>
            <person name="Sonjak S."/>
            <person name="Turk M."/>
            <person name="Zajc J."/>
            <person name="Zalar P."/>
            <person name="Grube M."/>
            <person name="Sun H."/>
            <person name="Han J."/>
            <person name="Sharma A."/>
            <person name="Chiniquy J."/>
            <person name="Ngan C.Y."/>
            <person name="Lipzen A."/>
            <person name="Barry K."/>
            <person name="Grigoriev I.V."/>
            <person name="Gunde-Cimerman N."/>
        </authorList>
    </citation>
    <scope>NUCLEOTIDE SEQUENCE [LARGE SCALE GENOMIC DNA]</scope>
    <source>
        <strain evidence="1 2">CBS 147.97</strain>
    </source>
</reference>
<proteinExistence type="predicted"/>
<dbReference type="STRING" id="1043004.A0A074WSG0"/>
<protein>
    <submittedName>
        <fullName evidence="1">Uncharacterized protein</fullName>
    </submittedName>
</protein>
<sequence length="572" mass="64151">MAPFILPAFFLQSRHGGDGSVGSPGAIQGSGSKGADISTKVALLIGILALLATIFQTLQQYIGTADGYRRCGPGVMGPWGRKTRLRWRWREFRFEVLYCVPFVEYSLVVKGEDGSRTIRPFCDQPELTTFNPNPPDKQRDWNAELAGWVHLMHNLGLHDQSVRQRIAPVALRDAGRMAYCDWIRCAHVEEAYRSWDFVPDDVLRPLAITTLAAEGNHQVITSTVIRGMGVIIHYLRDPDLDADALGQKYLFSTSPLSQADELLFGRIAHCDMFNTHRALPHLILHIGTLADVSSTLPALFADSSAADSMIAALRARSDSGDKDWMECANDMVPFLTPFLGISSDTRPIIPWPNTSARGMTHTVFKPFRDELTALTGRRGSMISDSHRLLVLYLSLEARFHHPAAQRDRNFSWEIPKLTFKSELVTTESYDARAIYDVLSECESMLQANPVIRAGRYHVLVTQHLTYSTRIEASATDADKMKRMFAALPEMARALRLEWDDVTGEILQAFSSTAGEELGGKTEWIKRPSEVEVEDAWLAMMLRAMCWQRLHIVQPGMPLPIEYARSMLPVFVT</sequence>
<accession>A0A074WSG0</accession>
<dbReference type="GeneID" id="25414774"/>
<dbReference type="OrthoDB" id="5227693at2759"/>